<evidence type="ECO:0000256" key="10">
    <source>
        <dbReference type="ARBA" id="ARBA00022777"/>
    </source>
</evidence>
<keyword evidence="5" id="KW-0808">Transferase</keyword>
<keyword evidence="6 18" id="KW-0812">Transmembrane</keyword>
<dbReference type="InterPro" id="IPR017441">
    <property type="entry name" value="Protein_kinase_ATP_BS"/>
</dbReference>
<protein>
    <submittedName>
        <fullName evidence="22">Uncharacterized protein</fullName>
    </submittedName>
</protein>
<evidence type="ECO:0000259" key="20">
    <source>
        <dbReference type="PROSITE" id="PS50011"/>
    </source>
</evidence>
<evidence type="ECO:0000256" key="15">
    <source>
        <dbReference type="ARBA" id="ARBA00023180"/>
    </source>
</evidence>
<dbReference type="GO" id="GO:0005886">
    <property type="term" value="C:plasma membrane"/>
    <property type="evidence" value="ECO:0007669"/>
    <property type="project" value="UniProtKB-SubCell"/>
</dbReference>
<dbReference type="Gene3D" id="3.30.430.20">
    <property type="entry name" value="Gnk2 domain, C-X8-C-X2-C motif"/>
    <property type="match status" value="2"/>
</dbReference>
<dbReference type="Pfam" id="PF00069">
    <property type="entry name" value="Pkinase"/>
    <property type="match status" value="1"/>
</dbReference>
<dbReference type="GO" id="GO:0002229">
    <property type="term" value="P:defense response to oomycetes"/>
    <property type="evidence" value="ECO:0007669"/>
    <property type="project" value="UniProtKB-ARBA"/>
</dbReference>
<evidence type="ECO:0000313" key="23">
    <source>
        <dbReference type="Proteomes" id="UP001231189"/>
    </source>
</evidence>
<keyword evidence="23" id="KW-1185">Reference proteome</keyword>
<dbReference type="GO" id="GO:0005524">
    <property type="term" value="F:ATP binding"/>
    <property type="evidence" value="ECO:0007669"/>
    <property type="project" value="UniProtKB-UniRule"/>
</dbReference>
<dbReference type="InterPro" id="IPR011009">
    <property type="entry name" value="Kinase-like_dom_sf"/>
</dbReference>
<evidence type="ECO:0000256" key="13">
    <source>
        <dbReference type="ARBA" id="ARBA00023136"/>
    </source>
</evidence>
<dbReference type="SMART" id="SM00220">
    <property type="entry name" value="S_TKc"/>
    <property type="match status" value="1"/>
</dbReference>
<evidence type="ECO:0000256" key="9">
    <source>
        <dbReference type="ARBA" id="ARBA00022741"/>
    </source>
</evidence>
<dbReference type="FunFam" id="1.10.510.10:FF:000240">
    <property type="entry name" value="Lectin-domain containing receptor kinase A4.3"/>
    <property type="match status" value="1"/>
</dbReference>
<dbReference type="InterPro" id="IPR000719">
    <property type="entry name" value="Prot_kinase_dom"/>
</dbReference>
<dbReference type="PROSITE" id="PS50011">
    <property type="entry name" value="PROTEIN_KINASE_DOM"/>
    <property type="match status" value="1"/>
</dbReference>
<evidence type="ECO:0000256" key="8">
    <source>
        <dbReference type="ARBA" id="ARBA00022737"/>
    </source>
</evidence>
<evidence type="ECO:0000256" key="2">
    <source>
        <dbReference type="ARBA" id="ARBA00008536"/>
    </source>
</evidence>
<evidence type="ECO:0000256" key="3">
    <source>
        <dbReference type="ARBA" id="ARBA00010217"/>
    </source>
</evidence>
<keyword evidence="11 16" id="KW-0067">ATP-binding</keyword>
<keyword evidence="7 19" id="KW-0732">Signal</keyword>
<dbReference type="Gene3D" id="1.10.510.10">
    <property type="entry name" value="Transferase(Phosphotransferase) domain 1"/>
    <property type="match status" value="1"/>
</dbReference>
<reference evidence="22" key="1">
    <citation type="submission" date="2023-07" db="EMBL/GenBank/DDBJ databases">
        <title>A chromosome-level genome assembly of Lolium multiflorum.</title>
        <authorList>
            <person name="Chen Y."/>
            <person name="Copetti D."/>
            <person name="Kolliker R."/>
            <person name="Studer B."/>
        </authorList>
    </citation>
    <scope>NUCLEOTIDE SEQUENCE</scope>
    <source>
        <strain evidence="22">02402/16</strain>
        <tissue evidence="22">Leaf</tissue>
    </source>
</reference>
<comment type="caution">
    <text evidence="22">The sequence shown here is derived from an EMBL/GenBank/DDBJ whole genome shotgun (WGS) entry which is preliminary data.</text>
</comment>
<dbReference type="Pfam" id="PF01657">
    <property type="entry name" value="Stress-antifung"/>
    <property type="match status" value="2"/>
</dbReference>
<feature type="domain" description="Gnk2-homologous" evidence="21">
    <location>
        <begin position="39"/>
        <end position="141"/>
    </location>
</feature>
<evidence type="ECO:0000256" key="11">
    <source>
        <dbReference type="ARBA" id="ARBA00022840"/>
    </source>
</evidence>
<keyword evidence="15" id="KW-0325">Glycoprotein</keyword>
<dbReference type="FunFam" id="3.30.200.20:FF:000168">
    <property type="entry name" value="L-type lectin-domain containing receptor kinase IX.1"/>
    <property type="match status" value="1"/>
</dbReference>
<dbReference type="CDD" id="cd23509">
    <property type="entry name" value="Gnk2-like"/>
    <property type="match status" value="2"/>
</dbReference>
<feature type="region of interest" description="Disordered" evidence="17">
    <location>
        <begin position="730"/>
        <end position="761"/>
    </location>
</feature>
<dbReference type="AlphaFoldDB" id="A0AAD8RIN2"/>
<dbReference type="Proteomes" id="UP001231189">
    <property type="component" value="Unassembled WGS sequence"/>
</dbReference>
<keyword evidence="10" id="KW-0418">Kinase</keyword>
<dbReference type="SUPFAM" id="SSF56112">
    <property type="entry name" value="Protein kinase-like (PK-like)"/>
    <property type="match status" value="1"/>
</dbReference>
<accession>A0AAD8RIN2</accession>
<dbReference type="PROSITE" id="PS51473">
    <property type="entry name" value="GNK2"/>
    <property type="match status" value="2"/>
</dbReference>
<dbReference type="PROSITE" id="PS00107">
    <property type="entry name" value="PROTEIN_KINASE_ATP"/>
    <property type="match status" value="1"/>
</dbReference>
<dbReference type="InterPro" id="IPR008271">
    <property type="entry name" value="Ser/Thr_kinase_AS"/>
</dbReference>
<evidence type="ECO:0000256" key="6">
    <source>
        <dbReference type="ARBA" id="ARBA00022692"/>
    </source>
</evidence>
<evidence type="ECO:0000256" key="1">
    <source>
        <dbReference type="ARBA" id="ARBA00004251"/>
    </source>
</evidence>
<dbReference type="InterPro" id="IPR050528">
    <property type="entry name" value="L-type_Lectin-RKs"/>
</dbReference>
<feature type="chain" id="PRO_5042213490" evidence="19">
    <location>
        <begin position="22"/>
        <end position="761"/>
    </location>
</feature>
<comment type="similarity">
    <text evidence="2">In the N-terminal section; belongs to the leguminous lectin family.</text>
</comment>
<evidence type="ECO:0000256" key="17">
    <source>
        <dbReference type="SAM" id="MobiDB-lite"/>
    </source>
</evidence>
<evidence type="ECO:0000256" key="12">
    <source>
        <dbReference type="ARBA" id="ARBA00022989"/>
    </source>
</evidence>
<name>A0AAD8RIN2_LOLMU</name>
<evidence type="ECO:0000256" key="7">
    <source>
        <dbReference type="ARBA" id="ARBA00022729"/>
    </source>
</evidence>
<keyword evidence="13 18" id="KW-0472">Membrane</keyword>
<dbReference type="GO" id="GO:0004672">
    <property type="term" value="F:protein kinase activity"/>
    <property type="evidence" value="ECO:0007669"/>
    <property type="project" value="InterPro"/>
</dbReference>
<dbReference type="CDD" id="cd14066">
    <property type="entry name" value="STKc_IRAK"/>
    <property type="match status" value="1"/>
</dbReference>
<keyword evidence="9 16" id="KW-0547">Nucleotide-binding</keyword>
<organism evidence="22 23">
    <name type="scientific">Lolium multiflorum</name>
    <name type="common">Italian ryegrass</name>
    <name type="synonym">Lolium perenne subsp. multiflorum</name>
    <dbReference type="NCBI Taxonomy" id="4521"/>
    <lineage>
        <taxon>Eukaryota</taxon>
        <taxon>Viridiplantae</taxon>
        <taxon>Streptophyta</taxon>
        <taxon>Embryophyta</taxon>
        <taxon>Tracheophyta</taxon>
        <taxon>Spermatophyta</taxon>
        <taxon>Magnoliopsida</taxon>
        <taxon>Liliopsida</taxon>
        <taxon>Poales</taxon>
        <taxon>Poaceae</taxon>
        <taxon>BOP clade</taxon>
        <taxon>Pooideae</taxon>
        <taxon>Poodae</taxon>
        <taxon>Poeae</taxon>
        <taxon>Poeae Chloroplast Group 2 (Poeae type)</taxon>
        <taxon>Loliodinae</taxon>
        <taxon>Loliinae</taxon>
        <taxon>Lolium</taxon>
    </lineage>
</organism>
<evidence type="ECO:0000256" key="14">
    <source>
        <dbReference type="ARBA" id="ARBA00023170"/>
    </source>
</evidence>
<keyword evidence="14" id="KW-0675">Receptor</keyword>
<evidence type="ECO:0000313" key="22">
    <source>
        <dbReference type="EMBL" id="KAK1626578.1"/>
    </source>
</evidence>
<keyword evidence="12 18" id="KW-1133">Transmembrane helix</keyword>
<feature type="signal peptide" evidence="19">
    <location>
        <begin position="1"/>
        <end position="21"/>
    </location>
</feature>
<evidence type="ECO:0000256" key="16">
    <source>
        <dbReference type="PROSITE-ProRule" id="PRU10141"/>
    </source>
</evidence>
<proteinExistence type="inferred from homology"/>
<dbReference type="PANTHER" id="PTHR27007">
    <property type="match status" value="1"/>
</dbReference>
<dbReference type="InterPro" id="IPR038408">
    <property type="entry name" value="GNK2_sf"/>
</dbReference>
<gene>
    <name evidence="22" type="ORF">QYE76_000893</name>
</gene>
<comment type="similarity">
    <text evidence="3">In the C-terminal section; belongs to the protein kinase superfamily. Ser/Thr protein kinase family.</text>
</comment>
<feature type="domain" description="Protein kinase" evidence="20">
    <location>
        <begin position="435"/>
        <end position="717"/>
    </location>
</feature>
<evidence type="ECO:0000259" key="21">
    <source>
        <dbReference type="PROSITE" id="PS51473"/>
    </source>
</evidence>
<keyword evidence="8" id="KW-0677">Repeat</keyword>
<dbReference type="EMBL" id="JAUUTY010000005">
    <property type="protein sequence ID" value="KAK1626578.1"/>
    <property type="molecule type" value="Genomic_DNA"/>
</dbReference>
<keyword evidence="4" id="KW-1003">Cell membrane</keyword>
<sequence length="761" mass="84757">MALTPWVCLLLLLAIVPAYHARPLVEEDFDGSLATQPLRPSVISCSTAGNYSDGSPYHLNLYRLLSAIPMAVDSNGFFNGTFGTAGDEAFGLFMCYVGDTDPECQDCLERAPDGIMMLCPHSRTVRAVYNSCSLQYSDESFFSVADLSVVDMVDLSVAPQVEKTAYQPGNNRAPDQTWYGGGTPYKPWNSRAPDQTWYGGGLLVGYVVDKVGLSQTRLKLIQRLTVKASQAAVRIAEGTQPFTDTQWVRAVVQCTRDLPPSECTRCLSYYTDQLPRLFPNNSGGAIKGSSCYLRYAILADKPAVKVRLERYQYSEKYEKEMEKDEKEMAERRNYYEREMAKVRRKRRRKVAIIASLVTVLVVLVVCLIVKLVLFLRNRWRKWVAAAKVAMRSYLEKLAELMAYYRSKRVYQDELEQGTGPRRFTYNELAVATDAFSSQNKLGEGGFGCVYRGFLKDTNLHIAVKKVSKSSRQGWKEFVAEVRIIGRLRHRNLVQLLGWFNGGDEGDLLLVYELMPNGSLDAHLYKPDYLLPWTVRYEVALGLGSALMYLHHDTEQCVVHRDVKPSNIMLDVSFNAKLGDFGLARFVCDGGGSLTTGAAGTLGYMDPKCVYSGRASMESDVYSFGVVLLEIACCRRPAVARDDDEGVVIHLVQWVWEAYGQGAILEAADVRLDGNFVEQEMEHVMMVGLWCGHPDPGLRPSIRQAVSVLRLETPLPSLPVKMPIPAYMRPPLADDSFGSPGTTGGISSGDASTTHSARNKVE</sequence>
<evidence type="ECO:0000256" key="4">
    <source>
        <dbReference type="ARBA" id="ARBA00022475"/>
    </source>
</evidence>
<feature type="domain" description="Gnk2-homologous" evidence="21">
    <location>
        <begin position="195"/>
        <end position="300"/>
    </location>
</feature>
<comment type="subcellular location">
    <subcellularLocation>
        <location evidence="1">Cell membrane</location>
        <topology evidence="1">Single-pass type I membrane protein</topology>
    </subcellularLocation>
</comment>
<dbReference type="InterPro" id="IPR002902">
    <property type="entry name" value="GNK2"/>
</dbReference>
<evidence type="ECO:0000256" key="5">
    <source>
        <dbReference type="ARBA" id="ARBA00022679"/>
    </source>
</evidence>
<evidence type="ECO:0000256" key="18">
    <source>
        <dbReference type="SAM" id="Phobius"/>
    </source>
</evidence>
<evidence type="ECO:0000256" key="19">
    <source>
        <dbReference type="SAM" id="SignalP"/>
    </source>
</evidence>
<feature type="transmembrane region" description="Helical" evidence="18">
    <location>
        <begin position="350"/>
        <end position="373"/>
    </location>
</feature>
<feature type="binding site" evidence="16">
    <location>
        <position position="465"/>
    </location>
    <ligand>
        <name>ATP</name>
        <dbReference type="ChEBI" id="CHEBI:30616"/>
    </ligand>
</feature>
<dbReference type="PROSITE" id="PS00108">
    <property type="entry name" value="PROTEIN_KINASE_ST"/>
    <property type="match status" value="1"/>
</dbReference>
<dbReference type="Gene3D" id="3.30.200.20">
    <property type="entry name" value="Phosphorylase Kinase, domain 1"/>
    <property type="match status" value="1"/>
</dbReference>